<keyword evidence="1" id="KW-1133">Transmembrane helix</keyword>
<feature type="domain" description="CAAX prenyl protease 2/Lysostaphin resistance protein A-like" evidence="2">
    <location>
        <begin position="146"/>
        <end position="240"/>
    </location>
</feature>
<dbReference type="PANTHER" id="PTHR36435">
    <property type="entry name" value="SLR1288 PROTEIN"/>
    <property type="match status" value="1"/>
</dbReference>
<feature type="transmembrane region" description="Helical" evidence="1">
    <location>
        <begin position="229"/>
        <end position="249"/>
    </location>
</feature>
<keyword evidence="1" id="KW-0472">Membrane</keyword>
<feature type="transmembrane region" description="Helical" evidence="1">
    <location>
        <begin position="101"/>
        <end position="124"/>
    </location>
</feature>
<dbReference type="GO" id="GO:0080120">
    <property type="term" value="P:CAAX-box protein maturation"/>
    <property type="evidence" value="ECO:0007669"/>
    <property type="project" value="UniProtKB-ARBA"/>
</dbReference>
<evidence type="ECO:0000313" key="4">
    <source>
        <dbReference type="Proteomes" id="UP000523000"/>
    </source>
</evidence>
<dbReference type="EMBL" id="JACHVS010000001">
    <property type="protein sequence ID" value="MBB2994854.1"/>
    <property type="molecule type" value="Genomic_DNA"/>
</dbReference>
<proteinExistence type="predicted"/>
<evidence type="ECO:0000259" key="2">
    <source>
        <dbReference type="Pfam" id="PF02517"/>
    </source>
</evidence>
<feature type="transmembrane region" description="Helical" evidence="1">
    <location>
        <begin position="65"/>
        <end position="89"/>
    </location>
</feature>
<dbReference type="PANTHER" id="PTHR36435:SF1">
    <property type="entry name" value="CAAX AMINO TERMINAL PROTEASE FAMILY PROTEIN"/>
    <property type="match status" value="1"/>
</dbReference>
<dbReference type="AlphaFoldDB" id="A0A839QJE6"/>
<dbReference type="Proteomes" id="UP000523000">
    <property type="component" value="Unassembled WGS sequence"/>
</dbReference>
<feature type="transmembrane region" description="Helical" evidence="1">
    <location>
        <begin position="34"/>
        <end position="59"/>
    </location>
</feature>
<accession>A0A839QJE6</accession>
<reference evidence="3 4" key="1">
    <citation type="submission" date="2020-08" db="EMBL/GenBank/DDBJ databases">
        <title>Sequencing the genomes of 1000 actinobacteria strains.</title>
        <authorList>
            <person name="Klenk H.-P."/>
        </authorList>
    </citation>
    <scope>NUCLEOTIDE SEQUENCE [LARGE SCALE GENOMIC DNA]</scope>
    <source>
        <strain evidence="3 4">DSM 22826</strain>
    </source>
</reference>
<name>A0A839QJE6_9MICC</name>
<keyword evidence="4" id="KW-1185">Reference proteome</keyword>
<feature type="transmembrane region" description="Helical" evidence="1">
    <location>
        <begin position="144"/>
        <end position="165"/>
    </location>
</feature>
<dbReference type="GO" id="GO:0004175">
    <property type="term" value="F:endopeptidase activity"/>
    <property type="evidence" value="ECO:0007669"/>
    <property type="project" value="UniProtKB-ARBA"/>
</dbReference>
<comment type="caution">
    <text evidence="3">The sequence shown here is derived from an EMBL/GenBank/DDBJ whole genome shotgun (WGS) entry which is preliminary data.</text>
</comment>
<dbReference type="RefSeq" id="WP_183510185.1">
    <property type="nucleotide sequence ID" value="NZ_BAABGK010000013.1"/>
</dbReference>
<sequence>MAYQIAPASLGQTPRRRHPVFGPGRFRVGDAVMVALYLLLMVAGGASLIMALPGFAGAFRNEEAALFAVNLIAYMVLFTGAMIMAFKTLKNSARTFRYNPWAKWFLVPGTWFGSLMVTAILLTLMGQAVKSENQLAIEGMTREIPFTTMFFVAVVMGPLVEEYIFRHLLIGKLSRKLNVWVCVVISIILFAGIHFVGSGSFEITSAIPYVTLGAVISVAYVLSGRSMAYSYVLHFFNNAVALSVSYTLLPLLQS</sequence>
<protein>
    <recommendedName>
        <fullName evidence="2">CAAX prenyl protease 2/Lysostaphin resistance protein A-like domain-containing protein</fullName>
    </recommendedName>
</protein>
<evidence type="ECO:0000256" key="1">
    <source>
        <dbReference type="SAM" id="Phobius"/>
    </source>
</evidence>
<evidence type="ECO:0000313" key="3">
    <source>
        <dbReference type="EMBL" id="MBB2994854.1"/>
    </source>
</evidence>
<gene>
    <name evidence="3" type="ORF">E9229_001045</name>
</gene>
<feature type="transmembrane region" description="Helical" evidence="1">
    <location>
        <begin position="177"/>
        <end position="197"/>
    </location>
</feature>
<organism evidence="3 4">
    <name type="scientific">Paeniglutamicibacter cryotolerans</name>
    <dbReference type="NCBI Taxonomy" id="670079"/>
    <lineage>
        <taxon>Bacteria</taxon>
        <taxon>Bacillati</taxon>
        <taxon>Actinomycetota</taxon>
        <taxon>Actinomycetes</taxon>
        <taxon>Micrococcales</taxon>
        <taxon>Micrococcaceae</taxon>
        <taxon>Paeniglutamicibacter</taxon>
    </lineage>
</organism>
<dbReference type="InterPro" id="IPR003675">
    <property type="entry name" value="Rce1/LyrA-like_dom"/>
</dbReference>
<dbReference type="Pfam" id="PF02517">
    <property type="entry name" value="Rce1-like"/>
    <property type="match status" value="1"/>
</dbReference>
<dbReference type="InterPro" id="IPR052710">
    <property type="entry name" value="CAAX_protease"/>
</dbReference>
<feature type="transmembrane region" description="Helical" evidence="1">
    <location>
        <begin position="203"/>
        <end position="222"/>
    </location>
</feature>
<keyword evidence="1" id="KW-0812">Transmembrane</keyword>